<evidence type="ECO:0000256" key="1">
    <source>
        <dbReference type="ARBA" id="ARBA00001947"/>
    </source>
</evidence>
<dbReference type="CDD" id="cd07363">
    <property type="entry name" value="45_DOPA_Dioxygenase"/>
    <property type="match status" value="1"/>
</dbReference>
<comment type="similarity">
    <text evidence="2">Belongs to the DODA-type extradiol aromatic ring-opening dioxygenase family.</text>
</comment>
<protein>
    <submittedName>
        <fullName evidence="7">4,5-DOPA dioxygenase extradiol</fullName>
    </submittedName>
</protein>
<dbReference type="NCBIfam" id="NF007914">
    <property type="entry name" value="PRK10628.1"/>
    <property type="match status" value="1"/>
</dbReference>
<keyword evidence="7" id="KW-0223">Dioxygenase</keyword>
<organism evidence="7 8">
    <name type="scientific">Leptospira tipperaryensis</name>
    <dbReference type="NCBI Taxonomy" id="2564040"/>
    <lineage>
        <taxon>Bacteria</taxon>
        <taxon>Pseudomonadati</taxon>
        <taxon>Spirochaetota</taxon>
        <taxon>Spirochaetia</taxon>
        <taxon>Leptospirales</taxon>
        <taxon>Leptospiraceae</taxon>
        <taxon>Leptospira</taxon>
    </lineage>
</organism>
<evidence type="ECO:0000259" key="6">
    <source>
        <dbReference type="Pfam" id="PF02900"/>
    </source>
</evidence>
<dbReference type="Proteomes" id="UP000094197">
    <property type="component" value="Chromosome 1"/>
</dbReference>
<keyword evidence="3" id="KW-0479">Metal-binding</keyword>
<keyword evidence="5" id="KW-0560">Oxidoreductase</keyword>
<evidence type="ECO:0000256" key="4">
    <source>
        <dbReference type="ARBA" id="ARBA00022833"/>
    </source>
</evidence>
<dbReference type="SUPFAM" id="SSF53213">
    <property type="entry name" value="LigB-like"/>
    <property type="match status" value="1"/>
</dbReference>
<dbReference type="KEGG" id="laj:A0128_16500"/>
<reference evidence="7 8" key="1">
    <citation type="submission" date="2016-04" db="EMBL/GenBank/DDBJ databases">
        <title>Complete genome seqeunce of Leptospira alstonii serovar Room22.</title>
        <authorList>
            <person name="Nally J.E."/>
            <person name="Bayles D.O."/>
            <person name="Hurley D."/>
            <person name="Fanning S."/>
            <person name="McMahon B.J."/>
            <person name="Arent Z."/>
        </authorList>
    </citation>
    <scope>NUCLEOTIDE SEQUENCE [LARGE SCALE GENOMIC DNA]</scope>
    <source>
        <strain evidence="7 8">GWTS #1</strain>
    </source>
</reference>
<dbReference type="PANTHER" id="PTHR30096:SF0">
    <property type="entry name" value="4,5-DOPA DIOXYGENASE EXTRADIOL-LIKE PROTEIN"/>
    <property type="match status" value="1"/>
</dbReference>
<feature type="domain" description="Extradiol ring-cleavage dioxygenase class III enzyme subunit B" evidence="6">
    <location>
        <begin position="34"/>
        <end position="249"/>
    </location>
</feature>
<dbReference type="InterPro" id="IPR004183">
    <property type="entry name" value="Xdiol_dOase_suB"/>
</dbReference>
<dbReference type="RefSeq" id="WP_069608505.1">
    <property type="nucleotide sequence ID" value="NZ_CP015217.1"/>
</dbReference>
<keyword evidence="8" id="KW-1185">Reference proteome</keyword>
<dbReference type="AlphaFoldDB" id="A0A1D7V0D8"/>
<proteinExistence type="inferred from homology"/>
<sequence length="256" mass="28715">MNPVLFLGHGSPMNLVIPSEFTRSLEAFGSNLEGVKNILVVSAHWKTRGTYVTISDPPEQIYDFYGFPDALYAIQYRPKGDSALADRVKELVKSVSVQTTSEWGIDHGSWGVLYFLFQKANLPVVQLSIDANASPEQQYEIGQELRQLREEGTLIIGSGNIVHNLGKADFHNMNATPADWAIEFDEFVRQALESRNDKAILEFQKKGDIAKLAAPSTEHLEPIFYVLGAMKPEEKIKFIHHSFQNRSVSMRSFVGV</sequence>
<gene>
    <name evidence="7" type="ORF">A0128_16500</name>
</gene>
<name>A0A1D7V0D8_9LEPT</name>
<dbReference type="Gene3D" id="3.40.830.10">
    <property type="entry name" value="LigB-like"/>
    <property type="match status" value="1"/>
</dbReference>
<evidence type="ECO:0000313" key="7">
    <source>
        <dbReference type="EMBL" id="AOP35302.1"/>
    </source>
</evidence>
<accession>A0A1D7V0D8</accession>
<dbReference type="GO" id="GO:0008198">
    <property type="term" value="F:ferrous iron binding"/>
    <property type="evidence" value="ECO:0007669"/>
    <property type="project" value="InterPro"/>
</dbReference>
<comment type="cofactor">
    <cofactor evidence="1">
        <name>Zn(2+)</name>
        <dbReference type="ChEBI" id="CHEBI:29105"/>
    </cofactor>
</comment>
<evidence type="ECO:0000256" key="3">
    <source>
        <dbReference type="ARBA" id="ARBA00022723"/>
    </source>
</evidence>
<dbReference type="PIRSF" id="PIRSF006157">
    <property type="entry name" value="Doxgns_DODA"/>
    <property type="match status" value="1"/>
</dbReference>
<dbReference type="GO" id="GO:0008270">
    <property type="term" value="F:zinc ion binding"/>
    <property type="evidence" value="ECO:0007669"/>
    <property type="project" value="InterPro"/>
</dbReference>
<dbReference type="EMBL" id="CP015217">
    <property type="protein sequence ID" value="AOP35302.1"/>
    <property type="molecule type" value="Genomic_DNA"/>
</dbReference>
<evidence type="ECO:0000256" key="2">
    <source>
        <dbReference type="ARBA" id="ARBA00007581"/>
    </source>
</evidence>
<evidence type="ECO:0000313" key="8">
    <source>
        <dbReference type="Proteomes" id="UP000094197"/>
    </source>
</evidence>
<dbReference type="OrthoDB" id="9790889at2"/>
<dbReference type="InterPro" id="IPR014436">
    <property type="entry name" value="Extradiol_dOase_DODA"/>
</dbReference>
<dbReference type="Pfam" id="PF02900">
    <property type="entry name" value="LigB"/>
    <property type="match status" value="1"/>
</dbReference>
<dbReference type="GO" id="GO:0016702">
    <property type="term" value="F:oxidoreductase activity, acting on single donors with incorporation of molecular oxygen, incorporation of two atoms of oxygen"/>
    <property type="evidence" value="ECO:0007669"/>
    <property type="project" value="UniProtKB-ARBA"/>
</dbReference>
<keyword evidence="4" id="KW-0862">Zinc</keyword>
<dbReference type="PANTHER" id="PTHR30096">
    <property type="entry name" value="4,5-DOPA DIOXYGENASE EXTRADIOL-LIKE PROTEIN"/>
    <property type="match status" value="1"/>
</dbReference>
<evidence type="ECO:0000256" key="5">
    <source>
        <dbReference type="ARBA" id="ARBA00023002"/>
    </source>
</evidence>